<sequence>MSWEKRDEFKQWWTTNGSVWREQLRAVTIEHRNIGHDWPFNQEQKELLNQYYDANLLLVDCLNSDCYVSREVREKIEATLLLPLPPKSPSPGGL</sequence>
<evidence type="ECO:0000313" key="2">
    <source>
        <dbReference type="EMBL" id="WNZ23210.1"/>
    </source>
</evidence>
<dbReference type="Pfam" id="PF22727">
    <property type="entry name" value="NCH2"/>
    <property type="match status" value="1"/>
</dbReference>
<dbReference type="EMBL" id="CP053586">
    <property type="protein sequence ID" value="WNZ23210.1"/>
    <property type="molecule type" value="Genomic_DNA"/>
</dbReference>
<evidence type="ECO:0000259" key="1">
    <source>
        <dbReference type="Pfam" id="PF22727"/>
    </source>
</evidence>
<gene>
    <name evidence="2" type="ORF">HJG54_10345</name>
</gene>
<dbReference type="AlphaFoldDB" id="A0AA96WEP6"/>
<feature type="domain" description="NACHT conflict system C-terminal helical" evidence="1">
    <location>
        <begin position="4"/>
        <end position="83"/>
    </location>
</feature>
<reference evidence="2" key="1">
    <citation type="submission" date="2020-05" db="EMBL/GenBank/DDBJ databases">
        <authorList>
            <person name="Zhu T."/>
            <person name="Keshari N."/>
            <person name="Lu X."/>
        </authorList>
    </citation>
    <scope>NUCLEOTIDE SEQUENCE</scope>
    <source>
        <strain evidence="2">NK1-12</strain>
    </source>
</reference>
<protein>
    <recommendedName>
        <fullName evidence="1">NACHT conflict system C-terminal helical domain-containing protein</fullName>
    </recommendedName>
</protein>
<name>A0AA96WEP6_9CYAN</name>
<organism evidence="2">
    <name type="scientific">Leptolyngbya sp. NK1-12</name>
    <dbReference type="NCBI Taxonomy" id="2547451"/>
    <lineage>
        <taxon>Bacteria</taxon>
        <taxon>Bacillati</taxon>
        <taxon>Cyanobacteriota</taxon>
        <taxon>Cyanophyceae</taxon>
        <taxon>Leptolyngbyales</taxon>
        <taxon>Leptolyngbyaceae</taxon>
        <taxon>Leptolyngbya group</taxon>
        <taxon>Leptolyngbya</taxon>
    </lineage>
</organism>
<accession>A0AA96WEP6</accession>
<dbReference type="InterPro" id="IPR054501">
    <property type="entry name" value="NCH2"/>
</dbReference>
<proteinExistence type="predicted"/>